<keyword evidence="3" id="KW-0677">Repeat</keyword>
<dbReference type="AlphaFoldDB" id="A0A556TNP5"/>
<keyword evidence="8" id="KW-0539">Nucleus</keyword>
<dbReference type="GO" id="GO:0005634">
    <property type="term" value="C:nucleus"/>
    <property type="evidence" value="ECO:0007669"/>
    <property type="project" value="UniProtKB-SubCell"/>
</dbReference>
<feature type="compositionally biased region" description="Polar residues" evidence="9">
    <location>
        <begin position="213"/>
        <end position="222"/>
    </location>
</feature>
<feature type="compositionally biased region" description="Polar residues" evidence="9">
    <location>
        <begin position="339"/>
        <end position="355"/>
    </location>
</feature>
<dbReference type="InterPro" id="IPR051969">
    <property type="entry name" value="Zinc-finger_DNA-bd_regulators"/>
</dbReference>
<evidence type="ECO:0000256" key="5">
    <source>
        <dbReference type="ARBA" id="ARBA00022833"/>
    </source>
</evidence>
<feature type="compositionally biased region" description="Basic residues" evidence="9">
    <location>
        <begin position="401"/>
        <end position="412"/>
    </location>
</feature>
<evidence type="ECO:0000256" key="9">
    <source>
        <dbReference type="SAM" id="MobiDB-lite"/>
    </source>
</evidence>
<dbReference type="GO" id="GO:0000981">
    <property type="term" value="F:DNA-binding transcription factor activity, RNA polymerase II-specific"/>
    <property type="evidence" value="ECO:0007669"/>
    <property type="project" value="TreeGrafter"/>
</dbReference>
<dbReference type="GO" id="GO:0008270">
    <property type="term" value="F:zinc ion binding"/>
    <property type="evidence" value="ECO:0007669"/>
    <property type="project" value="UniProtKB-KW"/>
</dbReference>
<keyword evidence="5" id="KW-0862">Zinc</keyword>
<feature type="compositionally biased region" description="Acidic residues" evidence="9">
    <location>
        <begin position="48"/>
        <end position="60"/>
    </location>
</feature>
<reference evidence="10 11" key="1">
    <citation type="journal article" date="2019" name="Genome Biol. Evol.">
        <title>Whole-Genome Sequencing of the Giant Devil Catfish, Bagarius yarrelli.</title>
        <authorList>
            <person name="Jiang W."/>
            <person name="Lv Y."/>
            <person name="Cheng L."/>
            <person name="Yang K."/>
            <person name="Chao B."/>
            <person name="Wang X."/>
            <person name="Li Y."/>
            <person name="Pan X."/>
            <person name="You X."/>
            <person name="Zhang Y."/>
            <person name="Yang J."/>
            <person name="Li J."/>
            <person name="Zhang X."/>
            <person name="Liu S."/>
            <person name="Sun C."/>
            <person name="Yang J."/>
            <person name="Shi Q."/>
        </authorList>
    </citation>
    <scope>NUCLEOTIDE SEQUENCE [LARGE SCALE GENOMIC DNA]</scope>
    <source>
        <strain evidence="10">JWS20170419001</strain>
        <tissue evidence="10">Muscle</tissue>
    </source>
</reference>
<evidence type="ECO:0000256" key="3">
    <source>
        <dbReference type="ARBA" id="ARBA00022737"/>
    </source>
</evidence>
<evidence type="ECO:0000256" key="7">
    <source>
        <dbReference type="ARBA" id="ARBA00023163"/>
    </source>
</evidence>
<sequence length="412" mass="44728">MKSKAHGKRCPEGTTSGAVLSEPDTEEGGGTEGSFVAPEVTEEHQFSDVEDTDEEEDDNKEADKETSQSSASSVRISVCSEGPECESVLNPKALVKTKDSRQLSQNTTEVNLSYPLCSLSPGLHLSSGHPCSPWLDVSPLCSLSPRLSLSSSPCHSSISPSTRPASPFLLRHLSPVRAISPICPMSPSSPQSSSFGASVTTQQLACKHRDSTKPLTSTVSSKTKLEKASEAQRRELQAELHVFRHGHVREGQRVLSHLPLHSQPQTPSSSLMIPIGGIQMVQISTISSGLHVNWPKQNPTMAQADEADLGHEETSSSGDIIRHGSAPGEDFQETKEPNANKSDNPSARMTTWKSISQRKKKKRPETKPTHVLKSPTIESTTQTSTDNDTTPRSTWKEKASKVSKRTKSERRL</sequence>
<evidence type="ECO:0000313" key="11">
    <source>
        <dbReference type="Proteomes" id="UP000319801"/>
    </source>
</evidence>
<dbReference type="PANTHER" id="PTHR45944:SF6">
    <property type="entry name" value="HIVEP ZINC FINGER 3A"/>
    <property type="match status" value="1"/>
</dbReference>
<keyword evidence="7" id="KW-0804">Transcription</keyword>
<dbReference type="OrthoDB" id="10042249at2759"/>
<feature type="compositionally biased region" description="Low complexity" evidence="9">
    <location>
        <begin position="379"/>
        <end position="390"/>
    </location>
</feature>
<gene>
    <name evidence="10" type="ORF">Baya_2353</name>
</gene>
<dbReference type="EMBL" id="VCAZ01000008">
    <property type="protein sequence ID" value="TSK28166.1"/>
    <property type="molecule type" value="Genomic_DNA"/>
</dbReference>
<proteinExistence type="predicted"/>
<evidence type="ECO:0000256" key="6">
    <source>
        <dbReference type="ARBA" id="ARBA00023015"/>
    </source>
</evidence>
<comment type="caution">
    <text evidence="10">The sequence shown here is derived from an EMBL/GenBank/DDBJ whole genome shotgun (WGS) entry which is preliminary data.</text>
</comment>
<keyword evidence="11" id="KW-1185">Reference proteome</keyword>
<evidence type="ECO:0000256" key="2">
    <source>
        <dbReference type="ARBA" id="ARBA00022723"/>
    </source>
</evidence>
<evidence type="ECO:0000256" key="8">
    <source>
        <dbReference type="ARBA" id="ARBA00023242"/>
    </source>
</evidence>
<accession>A0A556TNP5</accession>
<feature type="region of interest" description="Disordered" evidence="9">
    <location>
        <begin position="206"/>
        <end position="232"/>
    </location>
</feature>
<dbReference type="PANTHER" id="PTHR45944">
    <property type="entry name" value="SCHNURRI, ISOFORM F"/>
    <property type="match status" value="1"/>
</dbReference>
<organism evidence="10 11">
    <name type="scientific">Bagarius yarrelli</name>
    <name type="common">Goonch</name>
    <name type="synonym">Bagrus yarrelli</name>
    <dbReference type="NCBI Taxonomy" id="175774"/>
    <lineage>
        <taxon>Eukaryota</taxon>
        <taxon>Metazoa</taxon>
        <taxon>Chordata</taxon>
        <taxon>Craniata</taxon>
        <taxon>Vertebrata</taxon>
        <taxon>Euteleostomi</taxon>
        <taxon>Actinopterygii</taxon>
        <taxon>Neopterygii</taxon>
        <taxon>Teleostei</taxon>
        <taxon>Ostariophysi</taxon>
        <taxon>Siluriformes</taxon>
        <taxon>Sisoridae</taxon>
        <taxon>Sisorinae</taxon>
        <taxon>Bagarius</taxon>
    </lineage>
</organism>
<evidence type="ECO:0000313" key="10">
    <source>
        <dbReference type="EMBL" id="TSK28166.1"/>
    </source>
</evidence>
<dbReference type="GO" id="GO:0000978">
    <property type="term" value="F:RNA polymerase II cis-regulatory region sequence-specific DNA binding"/>
    <property type="evidence" value="ECO:0007669"/>
    <property type="project" value="TreeGrafter"/>
</dbReference>
<evidence type="ECO:0000256" key="4">
    <source>
        <dbReference type="ARBA" id="ARBA00022771"/>
    </source>
</evidence>
<feature type="region of interest" description="Disordered" evidence="9">
    <location>
        <begin position="303"/>
        <end position="412"/>
    </location>
</feature>
<feature type="region of interest" description="Disordered" evidence="9">
    <location>
        <begin position="1"/>
        <end position="75"/>
    </location>
</feature>
<keyword evidence="4" id="KW-0863">Zinc-finger</keyword>
<keyword evidence="2" id="KW-0479">Metal-binding</keyword>
<dbReference type="Proteomes" id="UP000319801">
    <property type="component" value="Unassembled WGS sequence"/>
</dbReference>
<evidence type="ECO:0000256" key="1">
    <source>
        <dbReference type="ARBA" id="ARBA00004123"/>
    </source>
</evidence>
<keyword evidence="6" id="KW-0805">Transcription regulation</keyword>
<name>A0A556TNP5_BAGYA</name>
<feature type="compositionally biased region" description="Basic and acidic residues" evidence="9">
    <location>
        <begin position="223"/>
        <end position="232"/>
    </location>
</feature>
<protein>
    <submittedName>
        <fullName evidence="10">Uncharacterized protein</fullName>
    </submittedName>
</protein>
<comment type="subcellular location">
    <subcellularLocation>
        <location evidence="1">Nucleus</location>
    </subcellularLocation>
</comment>